<dbReference type="AlphaFoldDB" id="A0A2R6W226"/>
<keyword evidence="3" id="KW-1185">Reference proteome</keyword>
<dbReference type="OrthoDB" id="10325875at2759"/>
<dbReference type="Gramene" id="Mp2g01680.1">
    <property type="protein sequence ID" value="Mp2g01680.1.cds1"/>
    <property type="gene ID" value="Mp2g01680"/>
</dbReference>
<feature type="region of interest" description="Disordered" evidence="1">
    <location>
        <begin position="1"/>
        <end position="48"/>
    </location>
</feature>
<evidence type="ECO:0000313" key="3">
    <source>
        <dbReference type="Proteomes" id="UP000244005"/>
    </source>
</evidence>
<proteinExistence type="predicted"/>
<evidence type="ECO:0000256" key="1">
    <source>
        <dbReference type="SAM" id="MobiDB-lite"/>
    </source>
</evidence>
<organism evidence="2 3">
    <name type="scientific">Marchantia polymorpha</name>
    <name type="common">Common liverwort</name>
    <name type="synonym">Marchantia aquatica</name>
    <dbReference type="NCBI Taxonomy" id="3197"/>
    <lineage>
        <taxon>Eukaryota</taxon>
        <taxon>Viridiplantae</taxon>
        <taxon>Streptophyta</taxon>
        <taxon>Embryophyta</taxon>
        <taxon>Marchantiophyta</taxon>
        <taxon>Marchantiopsida</taxon>
        <taxon>Marchantiidae</taxon>
        <taxon>Marchantiales</taxon>
        <taxon>Marchantiaceae</taxon>
        <taxon>Marchantia</taxon>
    </lineage>
</organism>
<evidence type="ECO:0000313" key="2">
    <source>
        <dbReference type="EMBL" id="PTQ27902.1"/>
    </source>
</evidence>
<accession>A0A2R6W226</accession>
<name>A0A2R6W226_MARPO</name>
<reference evidence="3" key="1">
    <citation type="journal article" date="2017" name="Cell">
        <title>Insights into land plant evolution garnered from the Marchantia polymorpha genome.</title>
        <authorList>
            <person name="Bowman J.L."/>
            <person name="Kohchi T."/>
            <person name="Yamato K.T."/>
            <person name="Jenkins J."/>
            <person name="Shu S."/>
            <person name="Ishizaki K."/>
            <person name="Yamaoka S."/>
            <person name="Nishihama R."/>
            <person name="Nakamura Y."/>
            <person name="Berger F."/>
            <person name="Adam C."/>
            <person name="Aki S.S."/>
            <person name="Althoff F."/>
            <person name="Araki T."/>
            <person name="Arteaga-Vazquez M.A."/>
            <person name="Balasubrmanian S."/>
            <person name="Barry K."/>
            <person name="Bauer D."/>
            <person name="Boehm C.R."/>
            <person name="Briginshaw L."/>
            <person name="Caballero-Perez J."/>
            <person name="Catarino B."/>
            <person name="Chen F."/>
            <person name="Chiyoda S."/>
            <person name="Chovatia M."/>
            <person name="Davies K.M."/>
            <person name="Delmans M."/>
            <person name="Demura T."/>
            <person name="Dierschke T."/>
            <person name="Dolan L."/>
            <person name="Dorantes-Acosta A.E."/>
            <person name="Eklund D.M."/>
            <person name="Florent S.N."/>
            <person name="Flores-Sandoval E."/>
            <person name="Fujiyama A."/>
            <person name="Fukuzawa H."/>
            <person name="Galik B."/>
            <person name="Grimanelli D."/>
            <person name="Grimwood J."/>
            <person name="Grossniklaus U."/>
            <person name="Hamada T."/>
            <person name="Haseloff J."/>
            <person name="Hetherington A.J."/>
            <person name="Higo A."/>
            <person name="Hirakawa Y."/>
            <person name="Hundley H.N."/>
            <person name="Ikeda Y."/>
            <person name="Inoue K."/>
            <person name="Inoue S.I."/>
            <person name="Ishida S."/>
            <person name="Jia Q."/>
            <person name="Kakita M."/>
            <person name="Kanazawa T."/>
            <person name="Kawai Y."/>
            <person name="Kawashima T."/>
            <person name="Kennedy M."/>
            <person name="Kinose K."/>
            <person name="Kinoshita T."/>
            <person name="Kohara Y."/>
            <person name="Koide E."/>
            <person name="Komatsu K."/>
            <person name="Kopischke S."/>
            <person name="Kubo M."/>
            <person name="Kyozuka J."/>
            <person name="Lagercrantz U."/>
            <person name="Lin S.S."/>
            <person name="Lindquist E."/>
            <person name="Lipzen A.M."/>
            <person name="Lu C.W."/>
            <person name="De Luna E."/>
            <person name="Martienssen R.A."/>
            <person name="Minamino N."/>
            <person name="Mizutani M."/>
            <person name="Mizutani M."/>
            <person name="Mochizuki N."/>
            <person name="Monte I."/>
            <person name="Mosher R."/>
            <person name="Nagasaki H."/>
            <person name="Nakagami H."/>
            <person name="Naramoto S."/>
            <person name="Nishitani K."/>
            <person name="Ohtani M."/>
            <person name="Okamoto T."/>
            <person name="Okumura M."/>
            <person name="Phillips J."/>
            <person name="Pollak B."/>
            <person name="Reinders A."/>
            <person name="Rovekamp M."/>
            <person name="Sano R."/>
            <person name="Sawa S."/>
            <person name="Schmid M.W."/>
            <person name="Shirakawa M."/>
            <person name="Solano R."/>
            <person name="Spunde A."/>
            <person name="Suetsugu N."/>
            <person name="Sugano S."/>
            <person name="Sugiyama A."/>
            <person name="Sun R."/>
            <person name="Suzuki Y."/>
            <person name="Takenaka M."/>
            <person name="Takezawa D."/>
            <person name="Tomogane H."/>
            <person name="Tsuzuki M."/>
            <person name="Ueda T."/>
            <person name="Umeda M."/>
            <person name="Ward J.M."/>
            <person name="Watanabe Y."/>
            <person name="Yazaki K."/>
            <person name="Yokoyama R."/>
            <person name="Yoshitake Y."/>
            <person name="Yotsui I."/>
            <person name="Zachgo S."/>
            <person name="Schmutz J."/>
        </authorList>
    </citation>
    <scope>NUCLEOTIDE SEQUENCE [LARGE SCALE GENOMIC DNA]</scope>
    <source>
        <strain evidence="3">Tak-1</strain>
    </source>
</reference>
<sequence length="572" mass="64291">MELRSGGQERPGFELAKPRANRKSVRRKSSSAVPPTANRKSPSPLPCGPRELVSFRPQLGDVVIRDVPQTGTAKVIPAPGLIGVFRDDFYQTYQFGAEHVAGFQFRRGDQILRTGSFIPIIWRWVCDGTAELFLHWPSTGTGDETPAWYMVAQKHIDAPAGGTEPGTTFQDQCPVPVNREFHPSDGDYIIHRQSAPSTDRPWSKSFELRSIPHDFDERRPPALYGAGDVAVRIRVSPPRLDAGGDQFAPMHADGYLCLGGDHPVVYRWRFLGRDHHIFRDYVEKLNGLHPSHQIRRSPVRPGDIVFNLDEPLQAIESSGPSWLGGHVALHRDGPHLGTPPDRVRGSMILRLGSFRNDRPEAWAEGRDRGTGVVKFGRWGDGPVEMFAQNQGSPTGWVRVVSEGLRINGKYPPALTPFNDLFPDPQHLELGDSPEAFRPRTTDIISRREVNSVSGRRPARDSEHMLTSSGVPGGYVMVDRPKDSEIKYKVFFWSGAYRCRDRDCLFRFGTEPAHPEAGIWVLSIELYTFSLTPPKWRVPRSDYKGEWRLRGRDLVVYPVDPRNRGREPGVKLA</sequence>
<feature type="compositionally biased region" description="Basic residues" evidence="1">
    <location>
        <begin position="19"/>
        <end position="29"/>
    </location>
</feature>
<protein>
    <submittedName>
        <fullName evidence="2">Uncharacterized protein</fullName>
    </submittedName>
</protein>
<dbReference type="EMBL" id="KZ772849">
    <property type="protein sequence ID" value="PTQ27902.1"/>
    <property type="molecule type" value="Genomic_DNA"/>
</dbReference>
<gene>
    <name evidence="2" type="ORF">MARPO_0180s0024</name>
</gene>
<dbReference type="Proteomes" id="UP000244005">
    <property type="component" value="Unassembled WGS sequence"/>
</dbReference>